<comment type="caution">
    <text evidence="2">The sequence shown here is derived from an EMBL/GenBank/DDBJ whole genome shotgun (WGS) entry which is preliminary data.</text>
</comment>
<reference evidence="2" key="1">
    <citation type="submission" date="2015-10" db="EMBL/GenBank/DDBJ databases">
        <title>Draft genome sequence of Salegentibacter mishustinae KCTC 12263.</title>
        <authorList>
            <person name="Lin W."/>
            <person name="Zheng Q."/>
        </authorList>
    </citation>
    <scope>NUCLEOTIDE SEQUENCE [LARGE SCALE GENOMIC DNA]</scope>
    <source>
        <strain evidence="2">KCTC 12263</strain>
    </source>
</reference>
<gene>
    <name evidence="2" type="ORF">APR42_05765</name>
</gene>
<dbReference type="RefSeq" id="WP_057481964.1">
    <property type="nucleotide sequence ID" value="NZ_BMWR01000001.1"/>
</dbReference>
<dbReference type="Proteomes" id="UP000051643">
    <property type="component" value="Unassembled WGS sequence"/>
</dbReference>
<protein>
    <submittedName>
        <fullName evidence="2">Uncharacterized protein</fullName>
    </submittedName>
</protein>
<keyword evidence="1" id="KW-0472">Membrane</keyword>
<evidence type="ECO:0000256" key="1">
    <source>
        <dbReference type="SAM" id="Phobius"/>
    </source>
</evidence>
<keyword evidence="1" id="KW-0812">Transmembrane</keyword>
<organism evidence="2 3">
    <name type="scientific">Salegentibacter mishustinae</name>
    <dbReference type="NCBI Taxonomy" id="270918"/>
    <lineage>
        <taxon>Bacteria</taxon>
        <taxon>Pseudomonadati</taxon>
        <taxon>Bacteroidota</taxon>
        <taxon>Flavobacteriia</taxon>
        <taxon>Flavobacteriales</taxon>
        <taxon>Flavobacteriaceae</taxon>
        <taxon>Salegentibacter</taxon>
    </lineage>
</organism>
<evidence type="ECO:0000313" key="2">
    <source>
        <dbReference type="EMBL" id="KRG28293.1"/>
    </source>
</evidence>
<proteinExistence type="predicted"/>
<dbReference type="AlphaFoldDB" id="A0A0Q9Z5U2"/>
<dbReference type="EMBL" id="LKTP01000023">
    <property type="protein sequence ID" value="KRG28293.1"/>
    <property type="molecule type" value="Genomic_DNA"/>
</dbReference>
<feature type="transmembrane region" description="Helical" evidence="1">
    <location>
        <begin position="27"/>
        <end position="47"/>
    </location>
</feature>
<dbReference type="OrthoDB" id="852748at2"/>
<keyword evidence="3" id="KW-1185">Reference proteome</keyword>
<feature type="transmembrane region" description="Helical" evidence="1">
    <location>
        <begin position="54"/>
        <end position="74"/>
    </location>
</feature>
<evidence type="ECO:0000313" key="3">
    <source>
        <dbReference type="Proteomes" id="UP000051643"/>
    </source>
</evidence>
<sequence>MSKLVFFSSLLVIAILSYLISSFEFLLIAIIALTFIFLVFAGLIHLLKKLNAKYFKIPSLILVICIFGIGVSLFRPYEKAVTETGTLSEKLKYAYETDQKDRKQLRSFLTYFSDLENRDDIRLAQVKELRREDTIRKALDKFYAGFIYHHSDNSSDYKIASKLASEAAESASLKDNYQVQWLRKATYDRYLLSIGKQEKYNTQNSFSIDFE</sequence>
<accession>A0A0Q9Z5U2</accession>
<dbReference type="STRING" id="270918.APR42_05765"/>
<name>A0A0Q9Z5U2_9FLAO</name>
<keyword evidence="1" id="KW-1133">Transmembrane helix</keyword>